<evidence type="ECO:0000313" key="23">
    <source>
        <dbReference type="Proteomes" id="UP000193925"/>
    </source>
</evidence>
<evidence type="ECO:0000256" key="2">
    <source>
        <dbReference type="ARBA" id="ARBA00022448"/>
    </source>
</evidence>
<evidence type="ECO:0000313" key="19">
    <source>
        <dbReference type="EMBL" id="OCB01853.1"/>
    </source>
</evidence>
<evidence type="ECO:0000256" key="9">
    <source>
        <dbReference type="ARBA" id="ARBA00023136"/>
    </source>
</evidence>
<dbReference type="GO" id="GO:0016787">
    <property type="term" value="F:hydrolase activity"/>
    <property type="evidence" value="ECO:0007669"/>
    <property type="project" value="UniProtKB-KW"/>
</dbReference>
<evidence type="ECO:0000256" key="15">
    <source>
        <dbReference type="HAMAP-Rule" id="MF_01398"/>
    </source>
</evidence>
<reference evidence="18" key="2">
    <citation type="submission" date="2014-07" db="EMBL/GenBank/DDBJ databases">
        <title>Initial genome analysis of the psychrotolerant acidophile Acidithiobacillus ferrivorans CF27: insights into iron and sulfur oxidation pathways and into biofilm formation.</title>
        <authorList>
            <person name="Talla E."/>
            <person name="Hedrich S."/>
            <person name="Mangenot S."/>
            <person name="Ji B."/>
            <person name="Johnson D.B."/>
            <person name="Barbe V."/>
            <person name="Bonnefoy V."/>
        </authorList>
    </citation>
    <scope>NUCLEOTIDE SEQUENCE [LARGE SCALE GENOMIC DNA]</scope>
    <source>
        <strain evidence="18">CF27</strain>
    </source>
</reference>
<gene>
    <name evidence="15 20" type="primary">atpF</name>
    <name evidence="21" type="ORF">AFERRI_30206</name>
    <name evidence="18" type="ORF">AFERRI_30359</name>
    <name evidence="19" type="ORF">BBC27_01780</name>
    <name evidence="20" type="ORF">H2515_15450</name>
</gene>
<dbReference type="InterPro" id="IPR028987">
    <property type="entry name" value="ATP_synth_B-like_membr_sf"/>
</dbReference>
<comment type="subunit">
    <text evidence="15">F-type ATPases have 2 components, F(1) - the catalytic core - and F(0) - the membrane proton channel. F(1) has five subunits: alpha(3), beta(3), gamma(1), delta(1), epsilon(1). F(0) has three main subunits: a(1), b(2) and c(10-14). The alpha and beta chains form an alternating ring which encloses part of the gamma chain. F(1) is attached to F(0) by a central stalk formed by the gamma and epsilon chains, while a peripheral stalk is formed by the delta and b chains.</text>
</comment>
<evidence type="ECO:0000256" key="8">
    <source>
        <dbReference type="ARBA" id="ARBA00023065"/>
    </source>
</evidence>
<dbReference type="GO" id="GO:0012505">
    <property type="term" value="C:endomembrane system"/>
    <property type="evidence" value="ECO:0007669"/>
    <property type="project" value="UniProtKB-SubCell"/>
</dbReference>
<dbReference type="PANTHER" id="PTHR33445">
    <property type="entry name" value="ATP SYNTHASE SUBUNIT B', CHLOROPLASTIC"/>
    <property type="match status" value="1"/>
</dbReference>
<dbReference type="InterPro" id="IPR050059">
    <property type="entry name" value="ATP_synthase_B_chain"/>
</dbReference>
<dbReference type="EMBL" id="LT841305">
    <property type="protein sequence ID" value="SMH66474.1"/>
    <property type="molecule type" value="Genomic_DNA"/>
</dbReference>
<keyword evidence="2 15" id="KW-0813">Transport</keyword>
<keyword evidence="10 15" id="KW-0066">ATP synthesis</keyword>
<evidence type="ECO:0000256" key="16">
    <source>
        <dbReference type="RuleBase" id="RU003848"/>
    </source>
</evidence>
<dbReference type="RefSeq" id="WP_035191984.1">
    <property type="nucleotide sequence ID" value="NZ_CCCS020000023.1"/>
</dbReference>
<dbReference type="Proteomes" id="UP000193925">
    <property type="component" value="Chromosome AFERRI"/>
</dbReference>
<keyword evidence="5 15" id="KW-0812">Transmembrane</keyword>
<comment type="similarity">
    <text evidence="1 15 16">Belongs to the ATPase B chain family.</text>
</comment>
<dbReference type="EMBL" id="CP059488">
    <property type="protein sequence ID" value="QQD72721.1"/>
    <property type="molecule type" value="Genomic_DNA"/>
</dbReference>
<evidence type="ECO:0000256" key="17">
    <source>
        <dbReference type="SAM" id="Coils"/>
    </source>
</evidence>
<name>A0A060USD5_9PROT</name>
<evidence type="ECO:0000313" key="24">
    <source>
        <dbReference type="Proteomes" id="UP000595420"/>
    </source>
</evidence>
<evidence type="ECO:0000256" key="4">
    <source>
        <dbReference type="ARBA" id="ARBA00022547"/>
    </source>
</evidence>
<evidence type="ECO:0000256" key="6">
    <source>
        <dbReference type="ARBA" id="ARBA00022781"/>
    </source>
</evidence>
<sequence length="159" mass="17956">MNPVGINGTLIIQLITFVILVALLYKYMYGPLRRVMDDRRAKIADGLAAAERGKEEMALAQKRATELLREAKEKAAEIIANAERRGVELREEAQSKAREEADRIIAGARAEIDVETNRAREVLRGQVVDLVVDGTQRILHREIDDKTHRDIIDRMVGQL</sequence>
<dbReference type="Proteomes" id="UP000093129">
    <property type="component" value="Unassembled WGS sequence"/>
</dbReference>
<proteinExistence type="inferred from homology"/>
<dbReference type="NCBIfam" id="TIGR01144">
    <property type="entry name" value="ATP_synt_b"/>
    <property type="match status" value="1"/>
</dbReference>
<keyword evidence="9 15" id="KW-0472">Membrane</keyword>
<dbReference type="EMBL" id="CCCS020000023">
    <property type="protein sequence ID" value="CDQ09713.1"/>
    <property type="molecule type" value="Genomic_DNA"/>
</dbReference>
<dbReference type="InterPro" id="IPR005864">
    <property type="entry name" value="ATP_synth_F0_bsu_bac"/>
</dbReference>
<comment type="subunit">
    <text evidence="13">F-type ATPases have 2 components, F(1) - the catalytic core - and F(0) - the membrane proton channel. F(1) has five subunits: alpha(3), beta(3), gamma(1), delta(1), epsilon(1). F(0) has four main subunits: a(1), b(2) and c(10-14). The alpha and beta chains form an alternating ring which encloses part of the gamma chain. F(1) is attached to F(0) by a central stalk formed by the gamma and epsilon chains, while a peripheral stalk is formed by the delta and b chains.</text>
</comment>
<dbReference type="Gene3D" id="1.20.5.620">
    <property type="entry name" value="F1F0 ATP synthase subunit B, membrane domain"/>
    <property type="match status" value="1"/>
</dbReference>
<evidence type="ECO:0000256" key="7">
    <source>
        <dbReference type="ARBA" id="ARBA00022989"/>
    </source>
</evidence>
<evidence type="ECO:0000313" key="21">
    <source>
        <dbReference type="EMBL" id="SMH66474.1"/>
    </source>
</evidence>
<comment type="function">
    <text evidence="11 15">F(1)F(0) ATP synthase produces ATP from ADP in the presence of a proton or sodium gradient. F-type ATPases consist of two structural domains, F(1) containing the extramembraneous catalytic core and F(0) containing the membrane proton channel, linked together by a central stalk and a peripheral stalk. During catalysis, ATP synthesis in the catalytic domain of F(1) is coupled via a rotary mechanism of the central stalk subunits to proton translocation.</text>
</comment>
<keyword evidence="7 15" id="KW-1133">Transmembrane helix</keyword>
<reference evidence="19 22" key="3">
    <citation type="submission" date="2016-07" db="EMBL/GenBank/DDBJ databases">
        <title>Draft genome of a psychrotolerant acidophile Acidithiobacillus ferrivorans strain YL15.</title>
        <authorList>
            <person name="Peng T."/>
            <person name="Ma L."/>
            <person name="Nan M."/>
            <person name="An N."/>
            <person name="Wang M."/>
            <person name="Qiu G."/>
            <person name="Zeng W."/>
        </authorList>
    </citation>
    <scope>NUCLEOTIDE SEQUENCE [LARGE SCALE GENOMIC DNA]</scope>
    <source>
        <strain evidence="19 22">YL15</strain>
    </source>
</reference>
<comment type="function">
    <text evidence="12">Component of the F(0) channel, it forms part of the peripheral stalk, linking F(1) to F(0). The b'-subunit is a diverged and duplicated form of b found in plants and photosynthetic bacteria.</text>
</comment>
<dbReference type="AlphaFoldDB" id="A0A060USD5"/>
<dbReference type="EMBL" id="MASQ01000122">
    <property type="protein sequence ID" value="OCB01853.1"/>
    <property type="molecule type" value="Genomic_DNA"/>
</dbReference>
<evidence type="ECO:0000313" key="18">
    <source>
        <dbReference type="EMBL" id="CDQ09713.1"/>
    </source>
</evidence>
<feature type="coiled-coil region" evidence="17">
    <location>
        <begin position="50"/>
        <end position="99"/>
    </location>
</feature>
<comment type="subcellular location">
    <subcellularLocation>
        <location evidence="15">Cell membrane</location>
        <topology evidence="15">Single-pass membrane protein</topology>
    </subcellularLocation>
    <subcellularLocation>
        <location evidence="14">Endomembrane system</location>
        <topology evidence="14">Single-pass membrane protein</topology>
    </subcellularLocation>
</comment>
<organism evidence="18">
    <name type="scientific">Acidithiobacillus ferrivorans</name>
    <dbReference type="NCBI Taxonomy" id="160808"/>
    <lineage>
        <taxon>Bacteria</taxon>
        <taxon>Pseudomonadati</taxon>
        <taxon>Pseudomonadota</taxon>
        <taxon>Acidithiobacillia</taxon>
        <taxon>Acidithiobacillales</taxon>
        <taxon>Acidithiobacillaceae</taxon>
        <taxon>Acidithiobacillus</taxon>
    </lineage>
</organism>
<keyword evidence="17" id="KW-0175">Coiled coil</keyword>
<dbReference type="GO" id="GO:0005886">
    <property type="term" value="C:plasma membrane"/>
    <property type="evidence" value="ECO:0007669"/>
    <property type="project" value="UniProtKB-SubCell"/>
</dbReference>
<feature type="transmembrane region" description="Helical" evidence="15">
    <location>
        <begin position="6"/>
        <end position="25"/>
    </location>
</feature>
<protein>
    <recommendedName>
        <fullName evidence="15">ATP synthase subunit b</fullName>
    </recommendedName>
    <alternativeName>
        <fullName evidence="15">ATP synthase F(0) sector subunit b</fullName>
    </alternativeName>
    <alternativeName>
        <fullName evidence="15">ATPase subunit I</fullName>
    </alternativeName>
    <alternativeName>
        <fullName evidence="15">F-type ATPase subunit b</fullName>
        <shortName evidence="15">F-ATPase subunit b</shortName>
    </alternativeName>
</protein>
<reference evidence="18" key="1">
    <citation type="submission" date="2014-03" db="EMBL/GenBank/DDBJ databases">
        <authorList>
            <person name="Genoscope - CEA"/>
        </authorList>
    </citation>
    <scope>NUCLEOTIDE SEQUENCE [LARGE SCALE GENOMIC DNA]</scope>
    <source>
        <strain evidence="18">CF27</strain>
    </source>
</reference>
<keyword evidence="23" id="KW-1185">Reference proteome</keyword>
<evidence type="ECO:0000256" key="12">
    <source>
        <dbReference type="ARBA" id="ARBA00025614"/>
    </source>
</evidence>
<dbReference type="Proteomes" id="UP000595420">
    <property type="component" value="Chromosome"/>
</dbReference>
<evidence type="ECO:0000256" key="13">
    <source>
        <dbReference type="ARBA" id="ARBA00026054"/>
    </source>
</evidence>
<reference evidence="20 24" key="5">
    <citation type="submission" date="2020-07" db="EMBL/GenBank/DDBJ databases">
        <title>Complete genome sequence analysis of Acidithiobacillus ferrivorans XJFY6S-08 reveals extreme environmental adaptation to alpine acid mine drainage.</title>
        <authorList>
            <person name="Yan L."/>
            <person name="Ni Y."/>
        </authorList>
    </citation>
    <scope>NUCLEOTIDE SEQUENCE [LARGE SCALE GENOMIC DNA]</scope>
    <source>
        <strain evidence="20 24">XJFY6S-08</strain>
    </source>
</reference>
<dbReference type="GO" id="GO:0046961">
    <property type="term" value="F:proton-transporting ATPase activity, rotational mechanism"/>
    <property type="evidence" value="ECO:0007669"/>
    <property type="project" value="TreeGrafter"/>
</dbReference>
<evidence type="ECO:0000313" key="20">
    <source>
        <dbReference type="EMBL" id="QQD72721.1"/>
    </source>
</evidence>
<dbReference type="CDD" id="cd06503">
    <property type="entry name" value="ATP-synt_Fo_b"/>
    <property type="match status" value="1"/>
</dbReference>
<dbReference type="PANTHER" id="PTHR33445:SF1">
    <property type="entry name" value="ATP SYNTHASE SUBUNIT B"/>
    <property type="match status" value="1"/>
</dbReference>
<reference evidence="21 23" key="4">
    <citation type="submission" date="2017-03" db="EMBL/GenBank/DDBJ databases">
        <authorList>
            <person name="Regsiter A."/>
            <person name="William W."/>
        </authorList>
    </citation>
    <scope>NUCLEOTIDE SEQUENCE [LARGE SCALE GENOMIC DNA]</scope>
    <source>
        <strain evidence="21">PRJEB5721</strain>
    </source>
</reference>
<dbReference type="GO" id="GO:0045259">
    <property type="term" value="C:proton-transporting ATP synthase complex"/>
    <property type="evidence" value="ECO:0007669"/>
    <property type="project" value="UniProtKB-KW"/>
</dbReference>
<accession>A0A060USD5</accession>
<evidence type="ECO:0000256" key="3">
    <source>
        <dbReference type="ARBA" id="ARBA00022475"/>
    </source>
</evidence>
<keyword evidence="6 15" id="KW-0375">Hydrogen ion transport</keyword>
<dbReference type="HAMAP" id="MF_01398">
    <property type="entry name" value="ATP_synth_b_bprime"/>
    <property type="match status" value="1"/>
</dbReference>
<dbReference type="GO" id="GO:0046933">
    <property type="term" value="F:proton-transporting ATP synthase activity, rotational mechanism"/>
    <property type="evidence" value="ECO:0007669"/>
    <property type="project" value="UniProtKB-UniRule"/>
</dbReference>
<dbReference type="SUPFAM" id="SSF81573">
    <property type="entry name" value="F1F0 ATP synthase subunit B, membrane domain"/>
    <property type="match status" value="1"/>
</dbReference>
<evidence type="ECO:0000256" key="10">
    <source>
        <dbReference type="ARBA" id="ARBA00023310"/>
    </source>
</evidence>
<dbReference type="Pfam" id="PF00430">
    <property type="entry name" value="ATP-synt_B"/>
    <property type="match status" value="1"/>
</dbReference>
<keyword evidence="4 15" id="KW-0138">CF(0)</keyword>
<evidence type="ECO:0000256" key="11">
    <source>
        <dbReference type="ARBA" id="ARBA00025198"/>
    </source>
</evidence>
<dbReference type="InterPro" id="IPR002146">
    <property type="entry name" value="ATP_synth_b/b'su_bac/chlpt"/>
</dbReference>
<evidence type="ECO:0000256" key="1">
    <source>
        <dbReference type="ARBA" id="ARBA00005513"/>
    </source>
</evidence>
<evidence type="ECO:0000256" key="5">
    <source>
        <dbReference type="ARBA" id="ARBA00022692"/>
    </source>
</evidence>
<keyword evidence="8 15" id="KW-0406">Ion transport</keyword>
<evidence type="ECO:0000313" key="22">
    <source>
        <dbReference type="Proteomes" id="UP000093129"/>
    </source>
</evidence>
<evidence type="ECO:0000256" key="14">
    <source>
        <dbReference type="ARBA" id="ARBA00037847"/>
    </source>
</evidence>
<keyword evidence="3 15" id="KW-1003">Cell membrane</keyword>
<keyword evidence="18" id="KW-0378">Hydrolase</keyword>
<dbReference type="NCBIfam" id="NF004411">
    <property type="entry name" value="PRK05759.1-2"/>
    <property type="match status" value="1"/>
</dbReference>